<dbReference type="GO" id="GO:0004519">
    <property type="term" value="F:endonuclease activity"/>
    <property type="evidence" value="ECO:0007669"/>
    <property type="project" value="UniProtKB-KW"/>
</dbReference>
<evidence type="ECO:0000256" key="2">
    <source>
        <dbReference type="SAM" id="MobiDB-lite"/>
    </source>
</evidence>
<dbReference type="InterPro" id="IPR041679">
    <property type="entry name" value="DNA2/NAM7-like_C"/>
</dbReference>
<evidence type="ECO:0000313" key="7">
    <source>
        <dbReference type="EMBL" id="NKY69520.1"/>
    </source>
</evidence>
<dbReference type="InterPro" id="IPR011335">
    <property type="entry name" value="Restrct_endonuc-II-like"/>
</dbReference>
<reference evidence="6 9" key="2">
    <citation type="submission" date="2024-06" db="EMBL/GenBank/DDBJ databases">
        <title>Sequencing the genomes of 1000 actinobacteria strains.</title>
        <authorList>
            <person name="Klenk H.-P."/>
        </authorList>
    </citation>
    <scope>NUCLEOTIDE SEQUENCE [LARGE SCALE GENOMIC DNA]</scope>
    <source>
        <strain evidence="6 9">DSM 44265</strain>
    </source>
</reference>
<feature type="region of interest" description="Disordered" evidence="2">
    <location>
        <begin position="1483"/>
        <end position="1504"/>
    </location>
</feature>
<dbReference type="PANTHER" id="PTHR10887:SF495">
    <property type="entry name" value="HELICASE SENATAXIN ISOFORM X1-RELATED"/>
    <property type="match status" value="1"/>
</dbReference>
<protein>
    <submittedName>
        <fullName evidence="6">2-hydroxychromene-2-carboxylate isomerase/very-short-patch-repair endonuclease</fullName>
    </submittedName>
    <submittedName>
        <fullName evidence="7">AAA family ATPase</fullName>
    </submittedName>
</protein>
<evidence type="ECO:0000259" key="4">
    <source>
        <dbReference type="Pfam" id="PF13087"/>
    </source>
</evidence>
<keyword evidence="6" id="KW-0540">Nuclease</keyword>
<keyword evidence="6" id="KW-0255">Endonuclease</keyword>
<organism evidence="7 8">
    <name type="scientific">Corynebacterium mucifaciens</name>
    <dbReference type="NCBI Taxonomy" id="57171"/>
    <lineage>
        <taxon>Bacteria</taxon>
        <taxon>Bacillati</taxon>
        <taxon>Actinomycetota</taxon>
        <taxon>Actinomycetes</taxon>
        <taxon>Mycobacteriales</taxon>
        <taxon>Corynebacteriaceae</taxon>
        <taxon>Corynebacterium</taxon>
    </lineage>
</organism>
<keyword evidence="1" id="KW-0175">Coiled coil</keyword>
<dbReference type="InterPro" id="IPR027417">
    <property type="entry name" value="P-loop_NTPase"/>
</dbReference>
<reference evidence="7 8" key="1">
    <citation type="submission" date="2020-04" db="EMBL/GenBank/DDBJ databases">
        <title>MicrobeNet Type strains.</title>
        <authorList>
            <person name="Nicholson A.C."/>
        </authorList>
    </citation>
    <scope>NUCLEOTIDE SEQUENCE [LARGE SCALE GENOMIC DNA]</scope>
    <source>
        <strain evidence="7 8">ATCC 700355</strain>
    </source>
</reference>
<dbReference type="Proteomes" id="UP001549139">
    <property type="component" value="Unassembled WGS sequence"/>
</dbReference>
<evidence type="ECO:0000256" key="1">
    <source>
        <dbReference type="SAM" id="Coils"/>
    </source>
</evidence>
<feature type="domain" description="DNA2/NAM7 helicase-like C-terminal" evidence="4">
    <location>
        <begin position="1126"/>
        <end position="1313"/>
    </location>
</feature>
<sequence length="1704" mass="191072">MDYLADKASRLFQFLADLQAQKDRPVKRISEYGSGSQWLTLHQLKEIADAVPLEVSFNPSLLGGLTGIAPSADDVDGYLVRIERPAAPPALTLPDELKQAIPGSIDNPSRRPQIVVDATAVGPSADQLTSEAEAWLLKWDKWAAAARALNLYQSFFDMQVKATQQADEFELVLGSGWLTWALGNDESIDRPIFMLNLEISMDKISGAIEIRDAGEPIHAELEALSASHMDDGRFIQGLKAFLDEFAGYLIDIDEFEELAQFTVNGLSAQARYEPELEPVESDGRAVLSWAPTILLRPRQRAGLSSTFRLISQLIEDEEQIPAGLRPLVDPSYRAEVASTDKPGAMFEVGGDLYSPLPLNEKQKRVLEHVDSHAHTIVQGPPGTGKTHMAAALLSHLLAQGKRVLVTAETERALYELRDKLPAEIRELAVSVIGSSSREMSELRTAIETIQRQSSNFDERISQRKIAALETELDSLREQRMQAVRAWAGQLEAEQKPLNIEGYQLPLPQLIQKVDQDREKYSWIEEISLAEPISSFPLDPDEVNLLLDRIEDPTFAQGKPYSGAAVLDPGLFSSPTQFRTAALRLEEAKREAASVKSFANPVFLPAWLKLTAAERKLVEGTVVDLKEARRSIDSFPRAWVEAVPPGTHLHDLESWETSRQRILEKLESMNGSLDFLGDVQRISVDGQFDAFVPQAQNLQQYFLSGKTLNVRPDGSVKHSLFGGGAVKAAMPFIEAVRINGLPPTNPELVGKYLTYVSVIWELQSLQKSLNFTDLDIADPVGSARSFREDAEKFGKLLDLVRRISNDLEALDQRGFEIALGDIENLEVQLSTLNRVEDANRAVEIADREYAQTSGLLTIQKHQGPRHQWIEKLESAIASHDVNAYEEAMSAAAAFHHSGLERQRFLELLSTLRRWSEGFAEKIEDPVSRGIWGPRLKNAREARNWLLARRKIESMALSSREDSQSDLERIDRKIHDAISSLAAERAWSEAVGGARMDGAMRATMQAYVQAVRRLGKGTGKYADQRRRDVRRHLDSAREAVPVWIMPIYKVVEQFELKQNMFDVVIIDEASQAGVESIFLQYLAPKVVVVGDDRQVSPSGVGEDIGRLQKLARQYLYDFDAIDAWVDPKRSLFDDANMRYGGRIALDEHRRCVPEIIEFSNELVYRPNNIELKPVREPASERLAPFRLTRTPNAFQTDKKKVNRREADVLVERLIGVLEDEAYDGKTIGVISLLSTSGQADYIRNQLLTAVPPHVWEERDLKVGSPADFQGAERDVIFLSLVTAVPHQTRVQALTQLQHEQRYNVAVSRAKDQVWLFHSIGLEDLPNQDDVRYKLLEYAYRVAESSPEKRISQLVSFDERVDPFDSLFEQRVYNELVRRGYFVIPQFDAFGRKIDLVVQGQGGRLAVECDGDFWHSEEYAIADRSRQRELERLGWAFARLFESDFYLDPHGQIQRIVDRLDELGIQPGYVEGVDFASADNIEIIETESDPDDTKVPFSQESTAPGLPLDAIAQPPLDDELAAVIQEDELSSEPVVEGSRSTQSLDGLEPYVEFKGSTVSVYAAGPDQIDQGLAEIIAVEGPIPEVMLFQRYVKAGGDHKVAGTAQAVLRAGMKRLLRRGTVVEASGSKRIYKTPDQPDVRPRTKGSRIADDISPNEWEMHMRAVMAAQEFQDEEELLRATHRRVGYGRFTGKMHERLAEVRDQIGDE</sequence>
<dbReference type="InterPro" id="IPR045055">
    <property type="entry name" value="DNA2/NAM7-like"/>
</dbReference>
<dbReference type="InterPro" id="IPR041677">
    <property type="entry name" value="DNA2/NAM7_AAA_11"/>
</dbReference>
<dbReference type="CDD" id="cd18808">
    <property type="entry name" value="SF1_C_Upf1"/>
    <property type="match status" value="1"/>
</dbReference>
<comment type="caution">
    <text evidence="7">The sequence shown here is derived from an EMBL/GenBank/DDBJ whole genome shotgun (WGS) entry which is preliminary data.</text>
</comment>
<keyword evidence="6" id="KW-0413">Isomerase</keyword>
<evidence type="ECO:0000259" key="3">
    <source>
        <dbReference type="Pfam" id="PF13086"/>
    </source>
</evidence>
<feature type="coiled-coil region" evidence="1">
    <location>
        <begin position="458"/>
        <end position="485"/>
    </location>
</feature>
<keyword evidence="9" id="KW-1185">Reference proteome</keyword>
<dbReference type="Pfam" id="PF18741">
    <property type="entry name" value="MTES_1575"/>
    <property type="match status" value="1"/>
</dbReference>
<dbReference type="PANTHER" id="PTHR10887">
    <property type="entry name" value="DNA2/NAM7 HELICASE FAMILY"/>
    <property type="match status" value="1"/>
</dbReference>
<dbReference type="RefSeq" id="WP_168685860.1">
    <property type="nucleotide sequence ID" value="NZ_JAAXPF010000011.1"/>
</dbReference>
<dbReference type="Proteomes" id="UP000554284">
    <property type="component" value="Unassembled WGS sequence"/>
</dbReference>
<dbReference type="Gene3D" id="3.40.960.10">
    <property type="entry name" value="VSR Endonuclease"/>
    <property type="match status" value="1"/>
</dbReference>
<dbReference type="Gene3D" id="3.40.50.300">
    <property type="entry name" value="P-loop containing nucleotide triphosphate hydrolases"/>
    <property type="match status" value="3"/>
</dbReference>
<dbReference type="Pfam" id="PF13087">
    <property type="entry name" value="AAA_12"/>
    <property type="match status" value="1"/>
</dbReference>
<evidence type="ECO:0000313" key="9">
    <source>
        <dbReference type="Proteomes" id="UP001549139"/>
    </source>
</evidence>
<dbReference type="InterPro" id="IPR047187">
    <property type="entry name" value="SF1_C_Upf1"/>
</dbReference>
<feature type="domain" description="Restriction endonuclease type II-like" evidence="5">
    <location>
        <begin position="1365"/>
        <end position="1457"/>
    </location>
</feature>
<accession>A0A7X6LSM1</accession>
<dbReference type="SUPFAM" id="SSF52980">
    <property type="entry name" value="Restriction endonuclease-like"/>
    <property type="match status" value="1"/>
</dbReference>
<dbReference type="GO" id="GO:0004386">
    <property type="term" value="F:helicase activity"/>
    <property type="evidence" value="ECO:0007669"/>
    <property type="project" value="InterPro"/>
</dbReference>
<dbReference type="Pfam" id="PF13086">
    <property type="entry name" value="AAA_11"/>
    <property type="match status" value="1"/>
</dbReference>
<evidence type="ECO:0000259" key="5">
    <source>
        <dbReference type="Pfam" id="PF18741"/>
    </source>
</evidence>
<evidence type="ECO:0000313" key="6">
    <source>
        <dbReference type="EMBL" id="MET3944713.1"/>
    </source>
</evidence>
<dbReference type="EMBL" id="JAAXPF010000011">
    <property type="protein sequence ID" value="NKY69520.1"/>
    <property type="molecule type" value="Genomic_DNA"/>
</dbReference>
<dbReference type="EMBL" id="JBEPNZ010000001">
    <property type="protein sequence ID" value="MET3944713.1"/>
    <property type="molecule type" value="Genomic_DNA"/>
</dbReference>
<gene>
    <name evidence="7" type="ORF">HF989_09140</name>
    <name evidence="6" type="ORF">JOF50_001512</name>
</gene>
<dbReference type="SUPFAM" id="SSF52540">
    <property type="entry name" value="P-loop containing nucleoside triphosphate hydrolases"/>
    <property type="match status" value="1"/>
</dbReference>
<name>A0A7X6LSM1_9CORY</name>
<keyword evidence="6" id="KW-0378">Hydrolase</keyword>
<proteinExistence type="predicted"/>
<dbReference type="InterPro" id="IPR049468">
    <property type="entry name" value="Restrct_endonuc-II-like_dom"/>
</dbReference>
<evidence type="ECO:0000313" key="8">
    <source>
        <dbReference type="Proteomes" id="UP000554284"/>
    </source>
</evidence>
<feature type="domain" description="DNA2/NAM7 helicase helicase" evidence="3">
    <location>
        <begin position="358"/>
        <end position="490"/>
    </location>
</feature>